<proteinExistence type="predicted"/>
<feature type="non-terminal residue" evidence="1">
    <location>
        <position position="1"/>
    </location>
</feature>
<dbReference type="EMBL" id="LXQA010512426">
    <property type="protein sequence ID" value="MCI56438.1"/>
    <property type="molecule type" value="Genomic_DNA"/>
</dbReference>
<organism evidence="1 2">
    <name type="scientific">Trifolium medium</name>
    <dbReference type="NCBI Taxonomy" id="97028"/>
    <lineage>
        <taxon>Eukaryota</taxon>
        <taxon>Viridiplantae</taxon>
        <taxon>Streptophyta</taxon>
        <taxon>Embryophyta</taxon>
        <taxon>Tracheophyta</taxon>
        <taxon>Spermatophyta</taxon>
        <taxon>Magnoliopsida</taxon>
        <taxon>eudicotyledons</taxon>
        <taxon>Gunneridae</taxon>
        <taxon>Pentapetalae</taxon>
        <taxon>rosids</taxon>
        <taxon>fabids</taxon>
        <taxon>Fabales</taxon>
        <taxon>Fabaceae</taxon>
        <taxon>Papilionoideae</taxon>
        <taxon>50 kb inversion clade</taxon>
        <taxon>NPAAA clade</taxon>
        <taxon>Hologalegina</taxon>
        <taxon>IRL clade</taxon>
        <taxon>Trifolieae</taxon>
        <taxon>Trifolium</taxon>
    </lineage>
</organism>
<reference evidence="1 2" key="1">
    <citation type="journal article" date="2018" name="Front. Plant Sci.">
        <title>Red Clover (Trifolium pratense) and Zigzag Clover (T. medium) - A Picture of Genomic Similarities and Differences.</title>
        <authorList>
            <person name="Dluhosova J."/>
            <person name="Istvanek J."/>
            <person name="Nedelnik J."/>
            <person name="Repkova J."/>
        </authorList>
    </citation>
    <scope>NUCLEOTIDE SEQUENCE [LARGE SCALE GENOMIC DNA]</scope>
    <source>
        <strain evidence="2">cv. 10/8</strain>
        <tissue evidence="1">Leaf</tissue>
    </source>
</reference>
<evidence type="ECO:0000313" key="2">
    <source>
        <dbReference type="Proteomes" id="UP000265520"/>
    </source>
</evidence>
<feature type="non-terminal residue" evidence="1">
    <location>
        <position position="92"/>
    </location>
</feature>
<protein>
    <submittedName>
        <fullName evidence="1">Uncharacterized protein</fullName>
    </submittedName>
</protein>
<dbReference type="AlphaFoldDB" id="A0A392T5T1"/>
<sequence>PITERHVDEEVRLVPRIPTCDGEGGSKEIRGTGGGPAVCGSAEFEGDKSILEVDVNPFGPLVGCEEGHLLAEGGQISIGLVGPDVNNWNPFL</sequence>
<evidence type="ECO:0000313" key="1">
    <source>
        <dbReference type="EMBL" id="MCI56438.1"/>
    </source>
</evidence>
<comment type="caution">
    <text evidence="1">The sequence shown here is derived from an EMBL/GenBank/DDBJ whole genome shotgun (WGS) entry which is preliminary data.</text>
</comment>
<accession>A0A392T5T1</accession>
<keyword evidence="2" id="KW-1185">Reference proteome</keyword>
<dbReference type="Proteomes" id="UP000265520">
    <property type="component" value="Unassembled WGS sequence"/>
</dbReference>
<name>A0A392T5T1_9FABA</name>